<evidence type="ECO:0000256" key="1">
    <source>
        <dbReference type="ARBA" id="ARBA00004651"/>
    </source>
</evidence>
<dbReference type="GO" id="GO:0008495">
    <property type="term" value="F:protoheme IX farnesyltransferase activity"/>
    <property type="evidence" value="ECO:0007669"/>
    <property type="project" value="UniProtKB-UniRule"/>
</dbReference>
<feature type="transmembrane region" description="Helical" evidence="14">
    <location>
        <begin position="280"/>
        <end position="301"/>
    </location>
</feature>
<reference evidence="16" key="1">
    <citation type="journal article" date="2017" name="Proc. Natl. Acad. Sci. U.S.A.">
        <title>Simulation of Deepwater Horizon oil plume reveals substrate specialization within a complex community of hydrocarbon degraders.</title>
        <authorList>
            <person name="Hu P."/>
            <person name="Dubinsky E.A."/>
            <person name="Probst A.J."/>
            <person name="Wang J."/>
            <person name="Sieber C.M.K."/>
            <person name="Tom L.M."/>
            <person name="Gardinali P."/>
            <person name="Banfield J.F."/>
            <person name="Atlas R.M."/>
            <person name="Andersen G.L."/>
        </authorList>
    </citation>
    <scope>NUCLEOTIDE SEQUENCE [LARGE SCALE GENOMIC DNA]</scope>
</reference>
<sequence length="302" mass="33993">MNNALLAKNKNTIISSRTFKDYLALCKINVILLMLVTALVGAFLATDMRPNMALLLIALFGIALVAASGAAFNHGIDQQRDKVMARTRNRPLVKNNLSLSQVYSFASIILIMGFALLWFFVNPLTAILALASMVGYALIYSHWLKPLTPQNITIGGLAGAMPPLLGWTAMTGETHPLAWVLVLIIFTWTPPHFWALAYYRQQEYAKAKVPMLSVTHGKEFTSLQMLLYTLLLSLVTLLPYLLNFSQEIYLIGSTLCNMGFIYLVICLFKQQTTKRAQQTFRYSILYLFLIFILLMLDRLIVL</sequence>
<dbReference type="PANTHER" id="PTHR43448">
    <property type="entry name" value="PROTOHEME IX FARNESYLTRANSFERASE, MITOCHONDRIAL"/>
    <property type="match status" value="1"/>
</dbReference>
<evidence type="ECO:0000313" key="15">
    <source>
        <dbReference type="EMBL" id="OUS40066.1"/>
    </source>
</evidence>
<evidence type="ECO:0000256" key="3">
    <source>
        <dbReference type="ARBA" id="ARBA00012292"/>
    </source>
</evidence>
<dbReference type="PANTHER" id="PTHR43448:SF7">
    <property type="entry name" value="4-HYDROXYBENZOATE SOLANESYLTRANSFERASE"/>
    <property type="match status" value="1"/>
</dbReference>
<dbReference type="Pfam" id="PF01040">
    <property type="entry name" value="UbiA"/>
    <property type="match status" value="1"/>
</dbReference>
<comment type="miscellaneous">
    <text evidence="14">Carbon 2 of the heme B porphyrin ring is defined according to the Fischer nomenclature.</text>
</comment>
<proteinExistence type="inferred from homology"/>
<evidence type="ECO:0000256" key="8">
    <source>
        <dbReference type="ARBA" id="ARBA00023133"/>
    </source>
</evidence>
<keyword evidence="6 14" id="KW-0812">Transmembrane</keyword>
<feature type="transmembrane region" description="Helical" evidence="14">
    <location>
        <begin position="21"/>
        <end position="46"/>
    </location>
</feature>
<evidence type="ECO:0000256" key="10">
    <source>
        <dbReference type="ARBA" id="ARBA00030253"/>
    </source>
</evidence>
<dbReference type="GO" id="GO:0005886">
    <property type="term" value="C:plasma membrane"/>
    <property type="evidence" value="ECO:0007669"/>
    <property type="project" value="UniProtKB-SubCell"/>
</dbReference>
<keyword evidence="5 14" id="KW-0808">Transferase</keyword>
<feature type="transmembrane region" description="Helical" evidence="14">
    <location>
        <begin position="248"/>
        <end position="268"/>
    </location>
</feature>
<dbReference type="AlphaFoldDB" id="A0A1Y5HRW1"/>
<organism evidence="15 16">
    <name type="scientific">Oleispira antarctica</name>
    <dbReference type="NCBI Taxonomy" id="188908"/>
    <lineage>
        <taxon>Bacteria</taxon>
        <taxon>Pseudomonadati</taxon>
        <taxon>Pseudomonadota</taxon>
        <taxon>Gammaproteobacteria</taxon>
        <taxon>Oceanospirillales</taxon>
        <taxon>Oceanospirillaceae</taxon>
        <taxon>Oleispira</taxon>
    </lineage>
</organism>
<feature type="transmembrane region" description="Helical" evidence="14">
    <location>
        <begin position="176"/>
        <end position="199"/>
    </location>
</feature>
<feature type="transmembrane region" description="Helical" evidence="14">
    <location>
        <begin position="52"/>
        <end position="76"/>
    </location>
</feature>
<evidence type="ECO:0000256" key="9">
    <source>
        <dbReference type="ARBA" id="ARBA00023136"/>
    </source>
</evidence>
<evidence type="ECO:0000256" key="5">
    <source>
        <dbReference type="ARBA" id="ARBA00022679"/>
    </source>
</evidence>
<name>A0A1Y5HRW1_OLEAN</name>
<evidence type="ECO:0000256" key="2">
    <source>
        <dbReference type="ARBA" id="ARBA00004919"/>
    </source>
</evidence>
<comment type="subcellular location">
    <subcellularLocation>
        <location evidence="1 14">Cell membrane</location>
        <topology evidence="1 14">Multi-pass membrane protein</topology>
    </subcellularLocation>
</comment>
<evidence type="ECO:0000256" key="6">
    <source>
        <dbReference type="ARBA" id="ARBA00022692"/>
    </source>
</evidence>
<keyword evidence="7 14" id="KW-1133">Transmembrane helix</keyword>
<comment type="similarity">
    <text evidence="14">Belongs to the UbiA prenyltransferase family. Protoheme IX farnesyltransferase subfamily.</text>
</comment>
<dbReference type="InterPro" id="IPR006369">
    <property type="entry name" value="Protohaem_IX_farnesylTrfase"/>
</dbReference>
<comment type="caution">
    <text evidence="15">The sequence shown here is derived from an EMBL/GenBank/DDBJ whole genome shotgun (WGS) entry which is preliminary data.</text>
</comment>
<dbReference type="CDD" id="cd13957">
    <property type="entry name" value="PT_UbiA_Cox10"/>
    <property type="match status" value="1"/>
</dbReference>
<feature type="transmembrane region" description="Helical" evidence="14">
    <location>
        <begin position="97"/>
        <end position="120"/>
    </location>
</feature>
<dbReference type="InterPro" id="IPR044878">
    <property type="entry name" value="UbiA_sf"/>
</dbReference>
<comment type="catalytic activity">
    <reaction evidence="13 14">
        <text>heme b + (2E,6E)-farnesyl diphosphate + H2O = Fe(II)-heme o + diphosphate</text>
        <dbReference type="Rhea" id="RHEA:28070"/>
        <dbReference type="ChEBI" id="CHEBI:15377"/>
        <dbReference type="ChEBI" id="CHEBI:33019"/>
        <dbReference type="ChEBI" id="CHEBI:60344"/>
        <dbReference type="ChEBI" id="CHEBI:60530"/>
        <dbReference type="ChEBI" id="CHEBI:175763"/>
        <dbReference type="EC" id="2.5.1.141"/>
    </reaction>
</comment>
<evidence type="ECO:0000256" key="12">
    <source>
        <dbReference type="ARBA" id="ARBA00042475"/>
    </source>
</evidence>
<keyword evidence="9 14" id="KW-0472">Membrane</keyword>
<evidence type="ECO:0000256" key="11">
    <source>
        <dbReference type="ARBA" id="ARBA00040810"/>
    </source>
</evidence>
<accession>A0A1Y5HRW1</accession>
<keyword evidence="8 14" id="KW-0350">Heme biosynthesis</keyword>
<evidence type="ECO:0000256" key="13">
    <source>
        <dbReference type="ARBA" id="ARBA00047690"/>
    </source>
</evidence>
<gene>
    <name evidence="14" type="primary">cyoE</name>
    <name evidence="15" type="ORF">A9R00_07940</name>
</gene>
<feature type="transmembrane region" description="Helical" evidence="14">
    <location>
        <begin position="126"/>
        <end position="144"/>
    </location>
</feature>
<dbReference type="EC" id="2.5.1.141" evidence="3 14"/>
<evidence type="ECO:0000256" key="14">
    <source>
        <dbReference type="HAMAP-Rule" id="MF_00154"/>
    </source>
</evidence>
<dbReference type="InterPro" id="IPR000537">
    <property type="entry name" value="UbiA_prenyltransferase"/>
</dbReference>
<dbReference type="GO" id="GO:0048034">
    <property type="term" value="P:heme O biosynthetic process"/>
    <property type="evidence" value="ECO:0007669"/>
    <property type="project" value="UniProtKB-UniRule"/>
</dbReference>
<evidence type="ECO:0000256" key="4">
    <source>
        <dbReference type="ARBA" id="ARBA00022475"/>
    </source>
</evidence>
<comment type="function">
    <text evidence="14">Converts heme B (protoheme IX) to heme O by substitution of the vinyl group on carbon 2 of heme B porphyrin ring with a hydroxyethyl farnesyl side group.</text>
</comment>
<protein>
    <recommendedName>
        <fullName evidence="11 14">Protoheme IX farnesyltransferase</fullName>
        <ecNumber evidence="3 14">2.5.1.141</ecNumber>
    </recommendedName>
    <alternativeName>
        <fullName evidence="12 14">Heme B farnesyltransferase</fullName>
    </alternativeName>
    <alternativeName>
        <fullName evidence="10 14">Heme O synthase</fullName>
    </alternativeName>
</protein>
<dbReference type="HAMAP" id="MF_00154">
    <property type="entry name" value="CyoE_CtaB"/>
    <property type="match status" value="1"/>
</dbReference>
<comment type="pathway">
    <text evidence="2 14">Porphyrin-containing compound metabolism; heme O biosynthesis; heme O from protoheme: step 1/1.</text>
</comment>
<dbReference type="EMBL" id="MABE01000445">
    <property type="protein sequence ID" value="OUS40066.1"/>
    <property type="molecule type" value="Genomic_DNA"/>
</dbReference>
<feature type="transmembrane region" description="Helical" evidence="14">
    <location>
        <begin position="151"/>
        <end position="170"/>
    </location>
</feature>
<evidence type="ECO:0000256" key="7">
    <source>
        <dbReference type="ARBA" id="ARBA00022989"/>
    </source>
</evidence>
<feature type="transmembrane region" description="Helical" evidence="14">
    <location>
        <begin position="220"/>
        <end position="242"/>
    </location>
</feature>
<dbReference type="UniPathway" id="UPA00834">
    <property type="reaction ID" value="UER00712"/>
</dbReference>
<dbReference type="Proteomes" id="UP000227088">
    <property type="component" value="Unassembled WGS sequence"/>
</dbReference>
<dbReference type="NCBIfam" id="NF003349">
    <property type="entry name" value="PRK04375.1-2"/>
    <property type="match status" value="1"/>
</dbReference>
<dbReference type="NCBIfam" id="TIGR01473">
    <property type="entry name" value="cyoE_ctaB"/>
    <property type="match status" value="1"/>
</dbReference>
<dbReference type="Gene3D" id="1.10.357.140">
    <property type="entry name" value="UbiA prenyltransferase"/>
    <property type="match status" value="1"/>
</dbReference>
<keyword evidence="4 14" id="KW-1003">Cell membrane</keyword>
<evidence type="ECO:0000313" key="16">
    <source>
        <dbReference type="Proteomes" id="UP000227088"/>
    </source>
</evidence>